<evidence type="ECO:0000313" key="2">
    <source>
        <dbReference type="EMBL" id="GMI70396.1"/>
    </source>
</evidence>
<gene>
    <name evidence="2" type="ORF">HRI_000708900</name>
</gene>
<dbReference type="AlphaFoldDB" id="A0A9W7H4C0"/>
<keyword evidence="1" id="KW-0812">Transmembrane</keyword>
<dbReference type="Proteomes" id="UP001165190">
    <property type="component" value="Unassembled WGS sequence"/>
</dbReference>
<evidence type="ECO:0000256" key="1">
    <source>
        <dbReference type="SAM" id="Phobius"/>
    </source>
</evidence>
<comment type="caution">
    <text evidence="2">The sequence shown here is derived from an EMBL/GenBank/DDBJ whole genome shotgun (WGS) entry which is preliminary data.</text>
</comment>
<reference evidence="2" key="1">
    <citation type="submission" date="2023-05" db="EMBL/GenBank/DDBJ databases">
        <title>Genome and transcriptome analyses reveal genes involved in the formation of fine ridges on petal epidermal cells in Hibiscus trionum.</title>
        <authorList>
            <person name="Koshimizu S."/>
            <person name="Masuda S."/>
            <person name="Ishii T."/>
            <person name="Shirasu K."/>
            <person name="Hoshino A."/>
            <person name="Arita M."/>
        </authorList>
    </citation>
    <scope>NUCLEOTIDE SEQUENCE</scope>
    <source>
        <strain evidence="2">Hamamatsu line</strain>
    </source>
</reference>
<evidence type="ECO:0000313" key="3">
    <source>
        <dbReference type="Proteomes" id="UP001165190"/>
    </source>
</evidence>
<proteinExistence type="predicted"/>
<keyword evidence="3" id="KW-1185">Reference proteome</keyword>
<organism evidence="2 3">
    <name type="scientific">Hibiscus trionum</name>
    <name type="common">Flower of an hour</name>
    <dbReference type="NCBI Taxonomy" id="183268"/>
    <lineage>
        <taxon>Eukaryota</taxon>
        <taxon>Viridiplantae</taxon>
        <taxon>Streptophyta</taxon>
        <taxon>Embryophyta</taxon>
        <taxon>Tracheophyta</taxon>
        <taxon>Spermatophyta</taxon>
        <taxon>Magnoliopsida</taxon>
        <taxon>eudicotyledons</taxon>
        <taxon>Gunneridae</taxon>
        <taxon>Pentapetalae</taxon>
        <taxon>rosids</taxon>
        <taxon>malvids</taxon>
        <taxon>Malvales</taxon>
        <taxon>Malvaceae</taxon>
        <taxon>Malvoideae</taxon>
        <taxon>Hibiscus</taxon>
    </lineage>
</organism>
<name>A0A9W7H4C0_HIBTR</name>
<sequence length="91" mass="10038">MDTAMALKYRFFTIPRACTQLAPNPPPVTKIALVIVVRVSLAAATRINFDNILFLLLDASNGVGDRVRTQIFITATWLLILCTIFGLSFVP</sequence>
<keyword evidence="1" id="KW-1133">Transmembrane helix</keyword>
<keyword evidence="1" id="KW-0472">Membrane</keyword>
<accession>A0A9W7H4C0</accession>
<dbReference type="EMBL" id="BSYR01000008">
    <property type="protein sequence ID" value="GMI70396.1"/>
    <property type="molecule type" value="Genomic_DNA"/>
</dbReference>
<feature type="transmembrane region" description="Helical" evidence="1">
    <location>
        <begin position="69"/>
        <end position="90"/>
    </location>
</feature>
<protein>
    <submittedName>
        <fullName evidence="2">Uncharacterized protein</fullName>
    </submittedName>
</protein>